<feature type="transmembrane region" description="Helical" evidence="7">
    <location>
        <begin position="358"/>
        <end position="376"/>
    </location>
</feature>
<keyword evidence="3" id="KW-1003">Cell membrane</keyword>
<name>A0A177ZH45_9BACI</name>
<dbReference type="RefSeq" id="WP_057989010.1">
    <property type="nucleotide sequence ID" value="NZ_LDJR01000061.1"/>
</dbReference>
<evidence type="ECO:0000313" key="9">
    <source>
        <dbReference type="EMBL" id="OAK67135.1"/>
    </source>
</evidence>
<dbReference type="STRING" id="217031.ABB05_21475"/>
<feature type="domain" description="Major facilitator superfamily (MFS) profile" evidence="8">
    <location>
        <begin position="8"/>
        <end position="380"/>
    </location>
</feature>
<dbReference type="PANTHER" id="PTHR43124:SF3">
    <property type="entry name" value="CHLORAMPHENICOL EFFLUX PUMP RV0191"/>
    <property type="match status" value="1"/>
</dbReference>
<keyword evidence="4 7" id="KW-0812">Transmembrane</keyword>
<keyword evidence="6 7" id="KW-0472">Membrane</keyword>
<dbReference type="GO" id="GO:0005886">
    <property type="term" value="C:plasma membrane"/>
    <property type="evidence" value="ECO:0007669"/>
    <property type="project" value="UniProtKB-SubCell"/>
</dbReference>
<dbReference type="EMBL" id="LDJR01000061">
    <property type="protein sequence ID" value="OAK67135.1"/>
    <property type="molecule type" value="Genomic_DNA"/>
</dbReference>
<feature type="transmembrane region" description="Helical" evidence="7">
    <location>
        <begin position="7"/>
        <end position="34"/>
    </location>
</feature>
<accession>A0A177ZH45</accession>
<evidence type="ECO:0000256" key="5">
    <source>
        <dbReference type="ARBA" id="ARBA00022989"/>
    </source>
</evidence>
<feature type="transmembrane region" description="Helical" evidence="7">
    <location>
        <begin position="46"/>
        <end position="69"/>
    </location>
</feature>
<dbReference type="CDD" id="cd17324">
    <property type="entry name" value="MFS_NepI_like"/>
    <property type="match status" value="1"/>
</dbReference>
<dbReference type="Proteomes" id="UP000077881">
    <property type="component" value="Unassembled WGS sequence"/>
</dbReference>
<comment type="subcellular location">
    <subcellularLocation>
        <location evidence="1">Cell membrane</location>
        <topology evidence="1">Multi-pass membrane protein</topology>
    </subcellularLocation>
</comment>
<feature type="transmembrane region" description="Helical" evidence="7">
    <location>
        <begin position="107"/>
        <end position="124"/>
    </location>
</feature>
<dbReference type="InterPro" id="IPR011701">
    <property type="entry name" value="MFS"/>
</dbReference>
<dbReference type="PROSITE" id="PS50850">
    <property type="entry name" value="MFS"/>
    <property type="match status" value="1"/>
</dbReference>
<gene>
    <name evidence="9" type="ORF">ABB05_21475</name>
</gene>
<feature type="transmembrane region" description="Helical" evidence="7">
    <location>
        <begin position="76"/>
        <end position="101"/>
    </location>
</feature>
<evidence type="ECO:0000256" key="4">
    <source>
        <dbReference type="ARBA" id="ARBA00022692"/>
    </source>
</evidence>
<dbReference type="InterPro" id="IPR036259">
    <property type="entry name" value="MFS_trans_sf"/>
</dbReference>
<evidence type="ECO:0000256" key="3">
    <source>
        <dbReference type="ARBA" id="ARBA00022475"/>
    </source>
</evidence>
<protein>
    <submittedName>
        <fullName evidence="9">Arabinose ABC transporter permease</fullName>
    </submittedName>
</protein>
<comment type="caution">
    <text evidence="9">The sequence shown here is derived from an EMBL/GenBank/DDBJ whole genome shotgun (WGS) entry which is preliminary data.</text>
</comment>
<feature type="transmembrane region" description="Helical" evidence="7">
    <location>
        <begin position="271"/>
        <end position="289"/>
    </location>
</feature>
<dbReference type="SUPFAM" id="SSF103473">
    <property type="entry name" value="MFS general substrate transporter"/>
    <property type="match status" value="1"/>
</dbReference>
<feature type="transmembrane region" description="Helical" evidence="7">
    <location>
        <begin position="330"/>
        <end position="352"/>
    </location>
</feature>
<organism evidence="9 10">
    <name type="scientific">Lederbergia galactosidilytica</name>
    <dbReference type="NCBI Taxonomy" id="217031"/>
    <lineage>
        <taxon>Bacteria</taxon>
        <taxon>Bacillati</taxon>
        <taxon>Bacillota</taxon>
        <taxon>Bacilli</taxon>
        <taxon>Bacillales</taxon>
        <taxon>Bacillaceae</taxon>
        <taxon>Lederbergia</taxon>
    </lineage>
</organism>
<evidence type="ECO:0000256" key="1">
    <source>
        <dbReference type="ARBA" id="ARBA00004651"/>
    </source>
</evidence>
<dbReference type="OrthoDB" id="199773at2"/>
<dbReference type="InterPro" id="IPR020846">
    <property type="entry name" value="MFS_dom"/>
</dbReference>
<reference evidence="9 10" key="1">
    <citation type="submission" date="2015-05" db="EMBL/GenBank/DDBJ databases">
        <title>Comparison of genome.</title>
        <authorList>
            <person name="Zheng Z."/>
            <person name="Sun M."/>
        </authorList>
    </citation>
    <scope>NUCLEOTIDE SEQUENCE [LARGE SCALE GENOMIC DNA]</scope>
    <source>
        <strain evidence="9 10">G25-74</strain>
    </source>
</reference>
<dbReference type="GO" id="GO:0022857">
    <property type="term" value="F:transmembrane transporter activity"/>
    <property type="evidence" value="ECO:0007669"/>
    <property type="project" value="InterPro"/>
</dbReference>
<dbReference type="PATRIC" id="fig|217031.6.peg.4665"/>
<evidence type="ECO:0000256" key="7">
    <source>
        <dbReference type="SAM" id="Phobius"/>
    </source>
</evidence>
<keyword evidence="10" id="KW-1185">Reference proteome</keyword>
<feature type="transmembrane region" description="Helical" evidence="7">
    <location>
        <begin position="295"/>
        <end position="318"/>
    </location>
</feature>
<sequence length="396" mass="42509">MTKRDQLLVFIVTIGVFGIINTEMGVIGILPSIADHFQVSVSKAGLLVSLFALAVAVSGPTMPLLFSGVDRKKMMLLVLGIFVIGNMVSLLTTNFIIALIARVVPAFFHPIYCSLAFTVAADSVSEEEAPKAVAKVFIGVSAGMVIGVPIVSFLDSAVSFEMAMAFFAIVNVLVFFATVVFVPSMPVKERISYGTQLSVLKKLIPWLSIVAVILLNSAVFGVYSYLAEYLKTVTNMSPNATSLFLFIYGGANIIGNIAAGKLLTKNALKTVVIFPFALGVIYTILYLFGQLTFPMAIITLIWGILAGIGANINQYWIMSSAPEAPIFANGLFLTSANLGTMFGAAIGGIFIAKLGTPYVVLVGFISLLLSVVFILLRNYLSCTKNKSSCMLNWNRK</sequence>
<feature type="transmembrane region" description="Helical" evidence="7">
    <location>
        <begin position="136"/>
        <end position="154"/>
    </location>
</feature>
<dbReference type="AlphaFoldDB" id="A0A177ZH45"/>
<feature type="transmembrane region" description="Helical" evidence="7">
    <location>
        <begin position="238"/>
        <end position="259"/>
    </location>
</feature>
<evidence type="ECO:0000256" key="6">
    <source>
        <dbReference type="ARBA" id="ARBA00023136"/>
    </source>
</evidence>
<feature type="transmembrane region" description="Helical" evidence="7">
    <location>
        <begin position="203"/>
        <end position="226"/>
    </location>
</feature>
<dbReference type="InterPro" id="IPR050189">
    <property type="entry name" value="MFS_Efflux_Transporters"/>
</dbReference>
<dbReference type="Gene3D" id="1.20.1250.20">
    <property type="entry name" value="MFS general substrate transporter like domains"/>
    <property type="match status" value="2"/>
</dbReference>
<evidence type="ECO:0000313" key="10">
    <source>
        <dbReference type="Proteomes" id="UP000077881"/>
    </source>
</evidence>
<dbReference type="PANTHER" id="PTHR43124">
    <property type="entry name" value="PURINE EFFLUX PUMP PBUE"/>
    <property type="match status" value="1"/>
</dbReference>
<evidence type="ECO:0000256" key="2">
    <source>
        <dbReference type="ARBA" id="ARBA00022448"/>
    </source>
</evidence>
<feature type="transmembrane region" description="Helical" evidence="7">
    <location>
        <begin position="160"/>
        <end position="182"/>
    </location>
</feature>
<keyword evidence="2" id="KW-0813">Transport</keyword>
<evidence type="ECO:0000259" key="8">
    <source>
        <dbReference type="PROSITE" id="PS50850"/>
    </source>
</evidence>
<dbReference type="Pfam" id="PF07690">
    <property type="entry name" value="MFS_1"/>
    <property type="match status" value="1"/>
</dbReference>
<keyword evidence="5 7" id="KW-1133">Transmembrane helix</keyword>
<proteinExistence type="predicted"/>